<feature type="region of interest" description="Disordered" evidence="1">
    <location>
        <begin position="73"/>
        <end position="103"/>
    </location>
</feature>
<feature type="region of interest" description="Disordered" evidence="1">
    <location>
        <begin position="124"/>
        <end position="159"/>
    </location>
</feature>
<dbReference type="AlphaFoldDB" id="A0A4Q7MKP7"/>
<dbReference type="RefSeq" id="WP_130352131.1">
    <property type="nucleotide sequence ID" value="NZ_SGWY01000001.1"/>
</dbReference>
<evidence type="ECO:0000313" key="2">
    <source>
        <dbReference type="EMBL" id="RZS68854.1"/>
    </source>
</evidence>
<keyword evidence="3" id="KW-1185">Reference proteome</keyword>
<dbReference type="OrthoDB" id="5125216at2"/>
<organism evidence="2 3">
    <name type="scientific">Agromyces ramosus</name>
    <dbReference type="NCBI Taxonomy" id="33879"/>
    <lineage>
        <taxon>Bacteria</taxon>
        <taxon>Bacillati</taxon>
        <taxon>Actinomycetota</taxon>
        <taxon>Actinomycetes</taxon>
        <taxon>Micrococcales</taxon>
        <taxon>Microbacteriaceae</taxon>
        <taxon>Agromyces</taxon>
    </lineage>
</organism>
<dbReference type="Proteomes" id="UP000293289">
    <property type="component" value="Unassembled WGS sequence"/>
</dbReference>
<evidence type="ECO:0008006" key="4">
    <source>
        <dbReference type="Google" id="ProtNLM"/>
    </source>
</evidence>
<sequence length="159" mass="15819">MKGKILFVVGLGVGYVLGTRAGRERYEQIRAAAEKVWNQPSVQQGVGTVKEFASARVGDLSDTVVDGVKNLIGSATKGSGASKQDVNRAARSAKQNISKAAGAARSAVDDAASKLEDAIDDAADVAAKSASGGASSSKTGSSSPNTGSASRGSSATSGS</sequence>
<proteinExistence type="predicted"/>
<gene>
    <name evidence="2" type="ORF">EV187_1292</name>
</gene>
<reference evidence="2 3" key="1">
    <citation type="submission" date="2019-02" db="EMBL/GenBank/DDBJ databases">
        <title>Genomic Encyclopedia of Type Strains, Phase IV (KMG-IV): sequencing the most valuable type-strain genomes for metagenomic binning, comparative biology and taxonomic classification.</title>
        <authorList>
            <person name="Goeker M."/>
        </authorList>
    </citation>
    <scope>NUCLEOTIDE SEQUENCE [LARGE SCALE GENOMIC DNA]</scope>
    <source>
        <strain evidence="2 3">DSM 43045</strain>
    </source>
</reference>
<name>A0A4Q7MKP7_9MICO</name>
<comment type="caution">
    <text evidence="2">The sequence shown here is derived from an EMBL/GenBank/DDBJ whole genome shotgun (WGS) entry which is preliminary data.</text>
</comment>
<evidence type="ECO:0000256" key="1">
    <source>
        <dbReference type="SAM" id="MobiDB-lite"/>
    </source>
</evidence>
<dbReference type="Gene3D" id="1.20.120.20">
    <property type="entry name" value="Apolipoprotein"/>
    <property type="match status" value="1"/>
</dbReference>
<protein>
    <recommendedName>
        <fullName evidence="4">YtxH domain-containing protein</fullName>
    </recommendedName>
</protein>
<evidence type="ECO:0000313" key="3">
    <source>
        <dbReference type="Proteomes" id="UP000293289"/>
    </source>
</evidence>
<accession>A0A4Q7MKP7</accession>
<dbReference type="EMBL" id="SGWY01000001">
    <property type="protein sequence ID" value="RZS68854.1"/>
    <property type="molecule type" value="Genomic_DNA"/>
</dbReference>